<accession>A0ABQ0Z0Z3</accession>
<dbReference type="Proteomes" id="UP000390335">
    <property type="component" value="Unassembled WGS sequence"/>
</dbReference>
<evidence type="ECO:0000313" key="1">
    <source>
        <dbReference type="EMBL" id="GES49216.1"/>
    </source>
</evidence>
<name>A0ABQ0Z0Z3_9HYPH</name>
<dbReference type="EMBL" id="BLAJ01000002">
    <property type="protein sequence ID" value="GES49216.1"/>
    <property type="molecule type" value="Genomic_DNA"/>
</dbReference>
<gene>
    <name evidence="1" type="ORF">RsS93_18300</name>
</gene>
<evidence type="ECO:0000313" key="2">
    <source>
        <dbReference type="Proteomes" id="UP000390335"/>
    </source>
</evidence>
<comment type="caution">
    <text evidence="1">The sequence shown here is derived from an EMBL/GenBank/DDBJ whole genome shotgun (WGS) entry which is preliminary data.</text>
</comment>
<reference evidence="1 2" key="1">
    <citation type="journal article" date="2020" name="Genome Biol. Evol.">
        <title>Rhizobium dioscoreae sp. nov., a plant growth-promoting bacterium isolated from yam (Dioscorea species).</title>
        <authorList>
            <person name="Ouyabe M."/>
            <person name="Tanaka N."/>
            <person name="Shiwa Y."/>
            <person name="Fujita N."/>
            <person name="Kikuno H."/>
            <person name="Babil P."/>
            <person name="Shiwachi H."/>
        </authorList>
    </citation>
    <scope>NUCLEOTIDE SEQUENCE [LARGE SCALE GENOMIC DNA]</scope>
    <source>
        <strain evidence="1 2">S-93</strain>
    </source>
</reference>
<protein>
    <submittedName>
        <fullName evidence="1">Uncharacterized protein</fullName>
    </submittedName>
</protein>
<organism evidence="1 2">
    <name type="scientific">Rhizobium dioscoreae</name>
    <dbReference type="NCBI Taxonomy" id="2653122"/>
    <lineage>
        <taxon>Bacteria</taxon>
        <taxon>Pseudomonadati</taxon>
        <taxon>Pseudomonadota</taxon>
        <taxon>Alphaproteobacteria</taxon>
        <taxon>Hyphomicrobiales</taxon>
        <taxon>Rhizobiaceae</taxon>
        <taxon>Rhizobium/Agrobacterium group</taxon>
        <taxon>Rhizobium</taxon>
    </lineage>
</organism>
<sequence length="112" mass="12531">MIFTLVSGTSALLRTVTAVLLDSTSIIETSCIGPFQSEYRLDRTKLNVIFGHDPDWLVKRPLETGYLAITQSEMPRPIFIHLNGRPGAKELIELAPEAMADYARYRLSHGAR</sequence>
<proteinExistence type="predicted"/>
<keyword evidence="2" id="KW-1185">Reference proteome</keyword>